<gene>
    <name evidence="2" type="ORF">ONB1V03_LOCUS18834</name>
</gene>
<dbReference type="Proteomes" id="UP000728032">
    <property type="component" value="Unassembled WGS sequence"/>
</dbReference>
<accession>A0A7R9QXN3</accession>
<feature type="compositionally biased region" description="Polar residues" evidence="1">
    <location>
        <begin position="74"/>
        <end position="84"/>
    </location>
</feature>
<feature type="region of interest" description="Disordered" evidence="1">
    <location>
        <begin position="1"/>
        <end position="90"/>
    </location>
</feature>
<dbReference type="EMBL" id="CAJPVJ010027067">
    <property type="protein sequence ID" value="CAG2179410.1"/>
    <property type="molecule type" value="Genomic_DNA"/>
</dbReference>
<organism evidence="2">
    <name type="scientific">Oppiella nova</name>
    <dbReference type="NCBI Taxonomy" id="334625"/>
    <lineage>
        <taxon>Eukaryota</taxon>
        <taxon>Metazoa</taxon>
        <taxon>Ecdysozoa</taxon>
        <taxon>Arthropoda</taxon>
        <taxon>Chelicerata</taxon>
        <taxon>Arachnida</taxon>
        <taxon>Acari</taxon>
        <taxon>Acariformes</taxon>
        <taxon>Sarcoptiformes</taxon>
        <taxon>Oribatida</taxon>
        <taxon>Brachypylina</taxon>
        <taxon>Oppioidea</taxon>
        <taxon>Oppiidae</taxon>
        <taxon>Oppiella</taxon>
    </lineage>
</organism>
<evidence type="ECO:0000313" key="2">
    <source>
        <dbReference type="EMBL" id="CAD7662274.1"/>
    </source>
</evidence>
<reference evidence="2" key="1">
    <citation type="submission" date="2020-11" db="EMBL/GenBank/DDBJ databases">
        <authorList>
            <person name="Tran Van P."/>
        </authorList>
    </citation>
    <scope>NUCLEOTIDE SEQUENCE</scope>
</reference>
<evidence type="ECO:0000313" key="3">
    <source>
        <dbReference type="Proteomes" id="UP000728032"/>
    </source>
</evidence>
<evidence type="ECO:0000256" key="1">
    <source>
        <dbReference type="SAM" id="MobiDB-lite"/>
    </source>
</evidence>
<dbReference type="EMBL" id="OC941892">
    <property type="protein sequence ID" value="CAD7662274.1"/>
    <property type="molecule type" value="Genomic_DNA"/>
</dbReference>
<feature type="compositionally biased region" description="Basic residues" evidence="1">
    <location>
        <begin position="36"/>
        <end position="45"/>
    </location>
</feature>
<sequence length="167" mass="18362">MADFRHHYKKRHFKDNKPCAGVKLKLIPKSVDKTSTHKHKHKTKSKTTSSPSPPKESRSKDKDKDSKKKLKTKVNPNPISSTPGPSGVIKGEVTVTKTPISSTCSSATSAGVMSSPSKPKFLPQCKICTFMPLVDPYNAIDSHMRLEHKITGDTTSHVKVVFNPKAT</sequence>
<feature type="compositionally biased region" description="Basic residues" evidence="1">
    <location>
        <begin position="1"/>
        <end position="14"/>
    </location>
</feature>
<keyword evidence="3" id="KW-1185">Reference proteome</keyword>
<feature type="compositionally biased region" description="Basic and acidic residues" evidence="1">
    <location>
        <begin position="55"/>
        <end position="66"/>
    </location>
</feature>
<dbReference type="AlphaFoldDB" id="A0A7R9QXN3"/>
<protein>
    <submittedName>
        <fullName evidence="2">Uncharacterized protein</fullName>
    </submittedName>
</protein>
<name>A0A7R9QXN3_9ACAR</name>
<proteinExistence type="predicted"/>